<keyword evidence="14 22" id="KW-1133">Transmembrane helix</keyword>
<evidence type="ECO:0000256" key="1">
    <source>
        <dbReference type="ARBA" id="ARBA00004533"/>
    </source>
</evidence>
<evidence type="ECO:0000256" key="10">
    <source>
        <dbReference type="ARBA" id="ARBA00022723"/>
    </source>
</evidence>
<dbReference type="SUPFAM" id="SSF46626">
    <property type="entry name" value="Cytochrome c"/>
    <property type="match status" value="2"/>
</dbReference>
<keyword evidence="17 19" id="KW-0406">Ion transport</keyword>
<evidence type="ECO:0000256" key="19">
    <source>
        <dbReference type="PIRNR" id="PIRNR000006"/>
    </source>
</evidence>
<evidence type="ECO:0000256" key="2">
    <source>
        <dbReference type="ARBA" id="ARBA00004673"/>
    </source>
</evidence>
<feature type="binding site" description="covalent" evidence="21">
    <location>
        <position position="217"/>
    </location>
    <ligand>
        <name>heme c</name>
        <dbReference type="ChEBI" id="CHEBI:61717"/>
        <label>2</label>
    </ligand>
</feature>
<dbReference type="GO" id="GO:0046872">
    <property type="term" value="F:metal ion binding"/>
    <property type="evidence" value="ECO:0007669"/>
    <property type="project" value="UniProtKB-KW"/>
</dbReference>
<feature type="binding site" description="covalent" evidence="21">
    <location>
        <position position="121"/>
    </location>
    <ligand>
        <name>heme c</name>
        <dbReference type="ChEBI" id="CHEBI:61717"/>
        <label>1</label>
    </ligand>
</feature>
<evidence type="ECO:0000256" key="14">
    <source>
        <dbReference type="ARBA" id="ARBA00022989"/>
    </source>
</evidence>
<feature type="binding site" description="axial binding residue" evidence="20">
    <location>
        <position position="221"/>
    </location>
    <ligand>
        <name>heme c</name>
        <dbReference type="ChEBI" id="CHEBI:61717"/>
        <label>2</label>
    </ligand>
    <ligandPart>
        <name>Fe</name>
        <dbReference type="ChEBI" id="CHEBI:18248"/>
    </ligandPart>
</feature>
<feature type="binding site" description="axial binding residue" evidence="20">
    <location>
        <position position="125"/>
    </location>
    <ligand>
        <name>heme c</name>
        <dbReference type="ChEBI" id="CHEBI:61717"/>
        <label>1</label>
    </ligand>
    <ligandPart>
        <name>Fe</name>
        <dbReference type="ChEBI" id="CHEBI:18248"/>
    </ligandPart>
</feature>
<dbReference type="Pfam" id="PF00034">
    <property type="entry name" value="Cytochrom_C"/>
    <property type="match status" value="1"/>
</dbReference>
<comment type="cofactor">
    <cofactor evidence="19 21">
        <name>heme c</name>
        <dbReference type="ChEBI" id="CHEBI:61717"/>
    </cofactor>
    <text evidence="19 21">Binds 2 heme C groups per subunit.</text>
</comment>
<dbReference type="InterPro" id="IPR009056">
    <property type="entry name" value="Cyt_c-like_dom"/>
</dbReference>
<evidence type="ECO:0000256" key="8">
    <source>
        <dbReference type="ARBA" id="ARBA00022660"/>
    </source>
</evidence>
<dbReference type="RefSeq" id="WP_099276030.1">
    <property type="nucleotide sequence ID" value="NZ_CANMUC010000007.1"/>
</dbReference>
<keyword evidence="25" id="KW-1185">Reference proteome</keyword>
<evidence type="ECO:0000256" key="16">
    <source>
        <dbReference type="ARBA" id="ARBA00023004"/>
    </source>
</evidence>
<evidence type="ECO:0000256" key="17">
    <source>
        <dbReference type="ARBA" id="ARBA00023065"/>
    </source>
</evidence>
<evidence type="ECO:0000259" key="23">
    <source>
        <dbReference type="PROSITE" id="PS51007"/>
    </source>
</evidence>
<keyword evidence="7 19" id="KW-0349">Heme</keyword>
<dbReference type="Pfam" id="PF14715">
    <property type="entry name" value="FixP_N"/>
    <property type="match status" value="1"/>
</dbReference>
<keyword evidence="15 19" id="KW-0560">Oxidoreductase</keyword>
<organism evidence="24 25">
    <name type="scientific">Limimaricola cinnabarinus</name>
    <dbReference type="NCBI Taxonomy" id="1125964"/>
    <lineage>
        <taxon>Bacteria</taxon>
        <taxon>Pseudomonadati</taxon>
        <taxon>Pseudomonadota</taxon>
        <taxon>Alphaproteobacteria</taxon>
        <taxon>Rhodobacterales</taxon>
        <taxon>Paracoccaceae</taxon>
        <taxon>Limimaricola</taxon>
    </lineage>
</organism>
<dbReference type="Gene3D" id="1.10.760.10">
    <property type="entry name" value="Cytochrome c-like domain"/>
    <property type="match status" value="2"/>
</dbReference>
<evidence type="ECO:0000313" key="25">
    <source>
        <dbReference type="Proteomes" id="UP000221860"/>
    </source>
</evidence>
<evidence type="ECO:0000256" key="9">
    <source>
        <dbReference type="ARBA" id="ARBA00022692"/>
    </source>
</evidence>
<dbReference type="Pfam" id="PF13442">
    <property type="entry name" value="Cytochrome_CBB3"/>
    <property type="match status" value="1"/>
</dbReference>
<evidence type="ECO:0000256" key="12">
    <source>
        <dbReference type="ARBA" id="ARBA00022781"/>
    </source>
</evidence>
<keyword evidence="8 19" id="KW-0679">Respiratory chain</keyword>
<feature type="binding site" description="axial binding residue" evidence="20">
    <location>
        <position position="262"/>
    </location>
    <ligand>
        <name>heme c</name>
        <dbReference type="ChEBI" id="CHEBI:61717"/>
        <label>1</label>
    </ligand>
    <ligandPart>
        <name>Fe</name>
        <dbReference type="ChEBI" id="CHEBI:18248"/>
    </ligandPart>
</feature>
<feature type="domain" description="Cytochrome c" evidence="23">
    <location>
        <begin position="108"/>
        <end position="197"/>
    </location>
</feature>
<keyword evidence="5 19" id="KW-1003">Cell membrane</keyword>
<dbReference type="InterPro" id="IPR050597">
    <property type="entry name" value="Cytochrome_c_Oxidase_Subunit"/>
</dbReference>
<dbReference type="GO" id="GO:0006119">
    <property type="term" value="P:oxidative phosphorylation"/>
    <property type="evidence" value="ECO:0007669"/>
    <property type="project" value="UniProtKB-UniPathway"/>
</dbReference>
<keyword evidence="13 19" id="KW-0249">Electron transport</keyword>
<sequence>MSVKDRDPLTGHQTTGHEWDGITELNTRVPRAVWIAIIVTHVWALAVWVLLPAWPLVSSYTRGILGIDQQQEVEQDILRAGLARSDWLSAIEEMPVEEIRADPALMSRIAGTAPALFGDNCAACHGAAATGGPGFPSLVDDAWLWGGDAKTVMETLRVGINAQHPDTRWAQMLAFGRDGMLSRSEIRSVTGHVRALSGAEIAPELREAGATIFAENCSSCHGAEGRGNTDLGAPDLTDEFWIYGGDESAVYRTIWDGRQGLMPAWEERLSLADRKMLTVYLQELAAEAAP</sequence>
<evidence type="ECO:0000256" key="3">
    <source>
        <dbReference type="ARBA" id="ARBA00006113"/>
    </source>
</evidence>
<keyword evidence="10 19" id="KW-0479">Metal-binding</keyword>
<evidence type="ECO:0000256" key="21">
    <source>
        <dbReference type="PIRSR" id="PIRSR000006-2"/>
    </source>
</evidence>
<proteinExistence type="inferred from homology"/>
<protein>
    <recommendedName>
        <fullName evidence="19">Cbb3-type cytochrome c oxidase subunit</fullName>
    </recommendedName>
</protein>
<feature type="transmembrane region" description="Helical" evidence="22">
    <location>
        <begin position="32"/>
        <end position="54"/>
    </location>
</feature>
<dbReference type="Gene3D" id="6.10.280.130">
    <property type="match status" value="1"/>
</dbReference>
<evidence type="ECO:0000256" key="15">
    <source>
        <dbReference type="ARBA" id="ARBA00023002"/>
    </source>
</evidence>
<comment type="similarity">
    <text evidence="3 19">Belongs to the CcoP / FixP family.</text>
</comment>
<dbReference type="PANTHER" id="PTHR33751:SF1">
    <property type="entry name" value="CBB3-TYPE CYTOCHROME C OXIDASE SUBUNIT FIXP"/>
    <property type="match status" value="1"/>
</dbReference>
<dbReference type="EMBL" id="NQWH01000009">
    <property type="protein sequence ID" value="PHP28107.1"/>
    <property type="molecule type" value="Genomic_DNA"/>
</dbReference>
<gene>
    <name evidence="24" type="primary">ccoP</name>
    <name evidence="24" type="ORF">CJ301_07840</name>
</gene>
<dbReference type="GO" id="GO:0016491">
    <property type="term" value="F:oxidoreductase activity"/>
    <property type="evidence" value="ECO:0007669"/>
    <property type="project" value="UniProtKB-KW"/>
</dbReference>
<evidence type="ECO:0000313" key="24">
    <source>
        <dbReference type="EMBL" id="PHP28107.1"/>
    </source>
</evidence>
<evidence type="ECO:0000256" key="20">
    <source>
        <dbReference type="PIRSR" id="PIRSR000006-1"/>
    </source>
</evidence>
<keyword evidence="16 19" id="KW-0408">Iron</keyword>
<dbReference type="UniPathway" id="UPA00705"/>
<dbReference type="GO" id="GO:1902600">
    <property type="term" value="P:proton transmembrane transport"/>
    <property type="evidence" value="ECO:0007669"/>
    <property type="project" value="UniProtKB-KW"/>
</dbReference>
<evidence type="ECO:0000256" key="11">
    <source>
        <dbReference type="ARBA" id="ARBA00022737"/>
    </source>
</evidence>
<comment type="caution">
    <text evidence="24">The sequence shown here is derived from an EMBL/GenBank/DDBJ whole genome shotgun (WGS) entry which is preliminary data.</text>
</comment>
<comment type="function">
    <text evidence="19">C-type cytochrome. Part of the cbb3-type cytochrome c oxidase complex.</text>
</comment>
<dbReference type="OrthoDB" id="9811281at2"/>
<dbReference type="InterPro" id="IPR032858">
    <property type="entry name" value="CcoP_N"/>
</dbReference>
<evidence type="ECO:0000256" key="22">
    <source>
        <dbReference type="SAM" id="Phobius"/>
    </source>
</evidence>
<dbReference type="PIRSF" id="PIRSF000006">
    <property type="entry name" value="Cbb3-Cox_fixP"/>
    <property type="match status" value="1"/>
</dbReference>
<dbReference type="GO" id="GO:0005886">
    <property type="term" value="C:plasma membrane"/>
    <property type="evidence" value="ECO:0007669"/>
    <property type="project" value="UniProtKB-SubCell"/>
</dbReference>
<evidence type="ECO:0000256" key="7">
    <source>
        <dbReference type="ARBA" id="ARBA00022617"/>
    </source>
</evidence>
<reference evidence="24 25" key="1">
    <citation type="submission" date="2017-08" db="EMBL/GenBank/DDBJ databases">
        <title>Draft Genome Sequence of Loktanella cinnabarina Strain XM1, Isolated from Coastal Surface Water.</title>
        <authorList>
            <person name="Ma R."/>
            <person name="Wang J."/>
            <person name="Wang Q."/>
            <person name="Ma Z."/>
            <person name="Li J."/>
            <person name="Chen L."/>
        </authorList>
    </citation>
    <scope>NUCLEOTIDE SEQUENCE [LARGE SCALE GENOMIC DNA]</scope>
    <source>
        <strain evidence="24 25">XM1</strain>
    </source>
</reference>
<dbReference type="InterPro" id="IPR004678">
    <property type="entry name" value="Cyt_c_oxidase_cbb3_su3"/>
</dbReference>
<feature type="binding site" description="covalent" evidence="21">
    <location>
        <position position="124"/>
    </location>
    <ligand>
        <name>heme c</name>
        <dbReference type="ChEBI" id="CHEBI:61717"/>
        <label>1</label>
    </ligand>
</feature>
<evidence type="ECO:0000256" key="13">
    <source>
        <dbReference type="ARBA" id="ARBA00022982"/>
    </source>
</evidence>
<keyword evidence="9 22" id="KW-0812">Transmembrane</keyword>
<name>A0A2G1MHE1_9RHOB</name>
<keyword evidence="11" id="KW-0677">Repeat</keyword>
<accession>A0A2G1MHE1</accession>
<dbReference type="GO" id="GO:0020037">
    <property type="term" value="F:heme binding"/>
    <property type="evidence" value="ECO:0007669"/>
    <property type="project" value="InterPro"/>
</dbReference>
<keyword evidence="12 19" id="KW-0375">Hydrogen ion transport</keyword>
<dbReference type="Proteomes" id="UP000221860">
    <property type="component" value="Unassembled WGS sequence"/>
</dbReference>
<evidence type="ECO:0000256" key="18">
    <source>
        <dbReference type="ARBA" id="ARBA00023136"/>
    </source>
</evidence>
<feature type="binding site" description="axial binding residue" evidence="20">
    <location>
        <position position="172"/>
    </location>
    <ligand>
        <name>heme c</name>
        <dbReference type="ChEBI" id="CHEBI:61717"/>
        <label>2</label>
    </ligand>
    <ligandPart>
        <name>Fe</name>
        <dbReference type="ChEBI" id="CHEBI:18248"/>
    </ligandPart>
</feature>
<feature type="binding site" description="covalent" evidence="21">
    <location>
        <position position="220"/>
    </location>
    <ligand>
        <name>heme c</name>
        <dbReference type="ChEBI" id="CHEBI:61717"/>
        <label>2</label>
    </ligand>
</feature>
<keyword evidence="18 19" id="KW-0472">Membrane</keyword>
<comment type="subcellular location">
    <subcellularLocation>
        <location evidence="1 19">Cell inner membrane</location>
    </subcellularLocation>
</comment>
<dbReference type="NCBIfam" id="TIGR00782">
    <property type="entry name" value="ccoP"/>
    <property type="match status" value="1"/>
</dbReference>
<dbReference type="PANTHER" id="PTHR33751">
    <property type="entry name" value="CBB3-TYPE CYTOCHROME C OXIDASE SUBUNIT FIXP"/>
    <property type="match status" value="1"/>
</dbReference>
<evidence type="ECO:0000256" key="6">
    <source>
        <dbReference type="ARBA" id="ARBA00022519"/>
    </source>
</evidence>
<keyword evidence="6 19" id="KW-0997">Cell inner membrane</keyword>
<dbReference type="InterPro" id="IPR038414">
    <property type="entry name" value="CcoP_N_sf"/>
</dbReference>
<evidence type="ECO:0000256" key="5">
    <source>
        <dbReference type="ARBA" id="ARBA00022475"/>
    </source>
</evidence>
<comment type="subunit">
    <text evidence="19">Component of the cbb3-type cytochrome c oxidase.</text>
</comment>
<dbReference type="InterPro" id="IPR036909">
    <property type="entry name" value="Cyt_c-like_dom_sf"/>
</dbReference>
<feature type="domain" description="Cytochrome c" evidence="23">
    <location>
        <begin position="204"/>
        <end position="285"/>
    </location>
</feature>
<comment type="pathway">
    <text evidence="2 19">Energy metabolism; oxidative phosphorylation.</text>
</comment>
<evidence type="ECO:0000256" key="4">
    <source>
        <dbReference type="ARBA" id="ARBA00022448"/>
    </source>
</evidence>
<keyword evidence="4 19" id="KW-0813">Transport</keyword>
<dbReference type="GO" id="GO:0009055">
    <property type="term" value="F:electron transfer activity"/>
    <property type="evidence" value="ECO:0007669"/>
    <property type="project" value="InterPro"/>
</dbReference>
<dbReference type="PROSITE" id="PS51007">
    <property type="entry name" value="CYTC"/>
    <property type="match status" value="2"/>
</dbReference>
<dbReference type="AlphaFoldDB" id="A0A2G1MHE1"/>